<accession>A0A1L5F5Q5</accession>
<gene>
    <name evidence="2" type="ORF">BS101_05885</name>
</gene>
<protein>
    <recommendedName>
        <fullName evidence="1">DUF2268 domain-containing protein</fullName>
    </recommendedName>
</protein>
<feature type="domain" description="DUF2268" evidence="1">
    <location>
        <begin position="77"/>
        <end position="273"/>
    </location>
</feature>
<evidence type="ECO:0000259" key="1">
    <source>
        <dbReference type="Pfam" id="PF10026"/>
    </source>
</evidence>
<reference evidence="2 3" key="1">
    <citation type="submission" date="2016-12" db="EMBL/GenBank/DDBJ databases">
        <title>Complete genome sequence of Clostridium kluyveri JZZ isolated from the pit mud of a Chinese flavor liquor-making factory.</title>
        <authorList>
            <person name="Wang Y."/>
        </authorList>
    </citation>
    <scope>NUCLEOTIDE SEQUENCE [LARGE SCALE GENOMIC DNA]</scope>
    <source>
        <strain evidence="2 3">JZZ</strain>
    </source>
</reference>
<dbReference type="Pfam" id="PF10026">
    <property type="entry name" value="DUF2268"/>
    <property type="match status" value="1"/>
</dbReference>
<dbReference type="RefSeq" id="WP_073537977.1">
    <property type="nucleotide sequence ID" value="NZ_CP018335.1"/>
</dbReference>
<dbReference type="InterPro" id="IPR018728">
    <property type="entry name" value="DUF2268"/>
</dbReference>
<proteinExistence type="predicted"/>
<dbReference type="OrthoDB" id="1437293at2"/>
<dbReference type="AlphaFoldDB" id="A0A1L5F5Q5"/>
<evidence type="ECO:0000313" key="3">
    <source>
        <dbReference type="Proteomes" id="UP000184604"/>
    </source>
</evidence>
<evidence type="ECO:0000313" key="2">
    <source>
        <dbReference type="EMBL" id="APM38302.1"/>
    </source>
</evidence>
<name>A0A1L5F5Q5_CLOKL</name>
<dbReference type="EMBL" id="CP018335">
    <property type="protein sequence ID" value="APM38302.1"/>
    <property type="molecule type" value="Genomic_DNA"/>
</dbReference>
<organism evidence="2 3">
    <name type="scientific">Clostridium kluyveri</name>
    <dbReference type="NCBI Taxonomy" id="1534"/>
    <lineage>
        <taxon>Bacteria</taxon>
        <taxon>Bacillati</taxon>
        <taxon>Bacillota</taxon>
        <taxon>Clostridia</taxon>
        <taxon>Eubacteriales</taxon>
        <taxon>Clostridiaceae</taxon>
        <taxon>Clostridium</taxon>
    </lineage>
</organism>
<sequence>MKLEIMTVYKNLDGYILEMEKDHANYEVLWDKYAIQPYWEKISQWAPCDMSDRKPKAIKDIGKLKQQIKLMQKMNLDIIKSEFTKIVSELPNYDDDTIVIAIYPLDDENITVKEQQNGVQGINVFGNILIQVNPFAENYLGWIPYVFAHEYHHSVWGNYWHVIHRGCTGSLIEAMLIDGQADIFAKSLNPTLNPTWIYQISKKQEKELWNNHYCKLLYETDFDYIKYMFGSGEAGIPWCAGYFFGYKIIDSFRKLHPQISVKDMLEMSSEEIFAMSNYHEIHGFN</sequence>
<dbReference type="Proteomes" id="UP000184604">
    <property type="component" value="Chromosome"/>
</dbReference>